<dbReference type="Pfam" id="PF11899">
    <property type="entry name" value="DUF3419"/>
    <property type="match status" value="1"/>
</dbReference>
<dbReference type="Gene3D" id="3.40.50.150">
    <property type="entry name" value="Vaccinia Virus protein VP39"/>
    <property type="match status" value="1"/>
</dbReference>
<reference evidence="2" key="1">
    <citation type="submission" date="2015-03" db="EMBL/GenBank/DDBJ databases">
        <authorList>
            <consortium name="Pathogen Informatics"/>
        </authorList>
    </citation>
    <scope>NUCLEOTIDE SEQUENCE [LARGE SCALE GENOMIC DNA]</scope>
    <source>
        <strain evidence="2">NCTC11134</strain>
    </source>
</reference>
<evidence type="ECO:0000313" key="1">
    <source>
        <dbReference type="EMBL" id="CRY77946.1"/>
    </source>
</evidence>
<organism evidence="1 2">
    <name type="scientific">Nocardia farcinica</name>
    <dbReference type="NCBI Taxonomy" id="37329"/>
    <lineage>
        <taxon>Bacteria</taxon>
        <taxon>Bacillati</taxon>
        <taxon>Actinomycetota</taxon>
        <taxon>Actinomycetes</taxon>
        <taxon>Mycobacteriales</taxon>
        <taxon>Nocardiaceae</taxon>
        <taxon>Nocardia</taxon>
    </lineage>
</organism>
<dbReference type="SUPFAM" id="SSF53335">
    <property type="entry name" value="S-adenosyl-L-methionine-dependent methyltransferases"/>
    <property type="match status" value="1"/>
</dbReference>
<dbReference type="PANTHER" id="PTHR47473:SF1">
    <property type="entry name" value="METHYLTRANSFERASE DOMAIN-CONTAINING PROTEIN"/>
    <property type="match status" value="1"/>
</dbReference>
<protein>
    <submittedName>
        <fullName evidence="1">S-adenosylmethionine:diacylglycerol 3-amino-3-carboxypropyl transferase</fullName>
    </submittedName>
</protein>
<evidence type="ECO:0000313" key="2">
    <source>
        <dbReference type="Proteomes" id="UP000057820"/>
    </source>
</evidence>
<dbReference type="PANTHER" id="PTHR47473">
    <property type="entry name" value="BTA1P"/>
    <property type="match status" value="1"/>
</dbReference>
<dbReference type="GO" id="GO:0016740">
    <property type="term" value="F:transferase activity"/>
    <property type="evidence" value="ECO:0007669"/>
    <property type="project" value="UniProtKB-KW"/>
</dbReference>
<accession>A0A0H5P5W1</accession>
<proteinExistence type="predicted"/>
<dbReference type="Proteomes" id="UP000057820">
    <property type="component" value="Chromosome 1"/>
</dbReference>
<sequence length="377" mass="42561">MTAAPATTATPTAVTDRWLLYSTCDEDSRSELRALTIGEGDDVLAVTGSGCRALSLVVHNPRSVTSVDSSAGQTYLLELKLAAIRHFSYDTLLEFLGVDPSRDRWRLFEELTPALSPGAVAYFTRYHKAIRGGVLLAGRHERLYVRLVAPMMRTLYGSAMKELFAAADLEAQRRVYREKIDGVLWRTLIRRGFTERTLKTVLNDDSYNVVTDVQSCGDYVLERLEHTLTEHLVRDNDWVSFMLHGRYPDRNVLPHYLLRDSVEAIRSAETKVEPVRADLMAHLRALPDGSIDKFSLSDVTSCIDRAQFATMMTEVVRVARPGARICYRNFLSRHRPDPSFASVLRRDDALCEQLYHDDYAFVYQFEIFTVGAPGAVA</sequence>
<gene>
    <name evidence="1" type="ORF">ERS450000_02674</name>
</gene>
<name>A0A0H5P5W1_NOCFR</name>
<dbReference type="InterPro" id="IPR029063">
    <property type="entry name" value="SAM-dependent_MTases_sf"/>
</dbReference>
<dbReference type="KEGG" id="nfr:ERS450000_02674"/>
<dbReference type="AlphaFoldDB" id="A0A0H5P5W1"/>
<dbReference type="EMBL" id="LN868938">
    <property type="protein sequence ID" value="CRY77946.1"/>
    <property type="molecule type" value="Genomic_DNA"/>
</dbReference>
<dbReference type="RefSeq" id="WP_060592777.1">
    <property type="nucleotide sequence ID" value="NZ_CP031418.1"/>
</dbReference>
<keyword evidence="1" id="KW-0808">Transferase</keyword>
<dbReference type="InterPro" id="IPR021829">
    <property type="entry name" value="DUF3419"/>
</dbReference>